<accession>A0ABY7FT03</accession>
<dbReference type="Pfam" id="PF16026">
    <property type="entry name" value="MIEAP"/>
    <property type="match status" value="1"/>
</dbReference>
<evidence type="ECO:0000313" key="3">
    <source>
        <dbReference type="Proteomes" id="UP001164746"/>
    </source>
</evidence>
<evidence type="ECO:0000313" key="2">
    <source>
        <dbReference type="EMBL" id="WAR25140.1"/>
    </source>
</evidence>
<dbReference type="InterPro" id="IPR031981">
    <property type="entry name" value="MIEAP_C"/>
</dbReference>
<organism evidence="2 3">
    <name type="scientific">Mya arenaria</name>
    <name type="common">Soft-shell clam</name>
    <dbReference type="NCBI Taxonomy" id="6604"/>
    <lineage>
        <taxon>Eukaryota</taxon>
        <taxon>Metazoa</taxon>
        <taxon>Spiralia</taxon>
        <taxon>Lophotrochozoa</taxon>
        <taxon>Mollusca</taxon>
        <taxon>Bivalvia</taxon>
        <taxon>Autobranchia</taxon>
        <taxon>Heteroconchia</taxon>
        <taxon>Euheterodonta</taxon>
        <taxon>Imparidentia</taxon>
        <taxon>Neoheterodontei</taxon>
        <taxon>Myida</taxon>
        <taxon>Myoidea</taxon>
        <taxon>Myidae</taxon>
        <taxon>Mya</taxon>
    </lineage>
</organism>
<evidence type="ECO:0000259" key="1">
    <source>
        <dbReference type="Pfam" id="PF16026"/>
    </source>
</evidence>
<feature type="domain" description="Mitochondria-eating protein C-terminal" evidence="1">
    <location>
        <begin position="155"/>
        <end position="273"/>
    </location>
</feature>
<dbReference type="EMBL" id="CP111025">
    <property type="protein sequence ID" value="WAR25140.1"/>
    <property type="molecule type" value="Genomic_DNA"/>
</dbReference>
<name>A0ABY7FT03_MYAAR</name>
<keyword evidence="3" id="KW-1185">Reference proteome</keyword>
<sequence>MSCTLDMACAKARYNQLAEKSDGHDGAPASTYDERGRSEKLTRKMANVLENSEKLERLDDEFANSKLSGRFDSDIKKLWEDLNEAIVDDDQDISEIHRLQTVSDIMKDVYERCKARADRHIRQFCFLEKSEQLPDLMENSEYAIILKWRRINGQKESTLADVRKDITSEVLDALSSRTLNKKSSEKSKTLLTKFIEELAECCWLIAISKPSLCLNFEVVGQKYKNLENRFVAIATEDNITSSDHPEGSVHMVVWPSVELKERQTGYLLKGEVIVVSEKNPN</sequence>
<proteinExistence type="predicted"/>
<dbReference type="Proteomes" id="UP001164746">
    <property type="component" value="Chromosome 14"/>
</dbReference>
<reference evidence="2" key="1">
    <citation type="submission" date="2022-11" db="EMBL/GenBank/DDBJ databases">
        <title>Centuries of genome instability and evolution in soft-shell clam transmissible cancer (bioRxiv).</title>
        <authorList>
            <person name="Hart S.F.M."/>
            <person name="Yonemitsu M.A."/>
            <person name="Giersch R.M."/>
            <person name="Beal B.F."/>
            <person name="Arriagada G."/>
            <person name="Davis B.W."/>
            <person name="Ostrander E.A."/>
            <person name="Goff S.P."/>
            <person name="Metzger M.J."/>
        </authorList>
    </citation>
    <scope>NUCLEOTIDE SEQUENCE</scope>
    <source>
        <strain evidence="2">MELC-2E11</strain>
        <tissue evidence="2">Siphon/mantle</tissue>
    </source>
</reference>
<gene>
    <name evidence="2" type="ORF">MAR_010844</name>
</gene>
<protein>
    <recommendedName>
        <fullName evidence="1">Mitochondria-eating protein C-terminal domain-containing protein</fullName>
    </recommendedName>
</protein>